<sequence>MNGWEYEFGASGFDALHFIQEHPGEEFEEMKRMSPELWWIVLNSRCPHCGMDGIKVGGTFRVPKQAGDKGWKEVRRSSDQGEQFSYCLKAEEEKELKREARRVREREGGKEDWLWEKRNRMQALGLLKRSSLEPDMVGVLI</sequence>
<dbReference type="EMBL" id="SGPL01000339">
    <property type="protein sequence ID" value="THH13627.1"/>
    <property type="molecule type" value="Genomic_DNA"/>
</dbReference>
<accession>A0A4S4LNZ1</accession>
<evidence type="ECO:0000259" key="1">
    <source>
        <dbReference type="PROSITE" id="PS51281"/>
    </source>
</evidence>
<reference evidence="2 3" key="1">
    <citation type="submission" date="2019-02" db="EMBL/GenBank/DDBJ databases">
        <title>Genome sequencing of the rare red list fungi Bondarzewia mesenterica.</title>
        <authorList>
            <person name="Buettner E."/>
            <person name="Kellner H."/>
        </authorList>
    </citation>
    <scope>NUCLEOTIDE SEQUENCE [LARGE SCALE GENOMIC DNA]</scope>
    <source>
        <strain evidence="2 3">DSM 108281</strain>
    </source>
</reference>
<organism evidence="2 3">
    <name type="scientific">Bondarzewia mesenterica</name>
    <dbReference type="NCBI Taxonomy" id="1095465"/>
    <lineage>
        <taxon>Eukaryota</taxon>
        <taxon>Fungi</taxon>
        <taxon>Dikarya</taxon>
        <taxon>Basidiomycota</taxon>
        <taxon>Agaricomycotina</taxon>
        <taxon>Agaricomycetes</taxon>
        <taxon>Russulales</taxon>
        <taxon>Bondarzewiaceae</taxon>
        <taxon>Bondarzewia</taxon>
    </lineage>
</organism>
<dbReference type="AlphaFoldDB" id="A0A4S4LNZ1"/>
<comment type="caution">
    <text evidence="2">The sequence shown here is derived from an EMBL/GenBank/DDBJ whole genome shotgun (WGS) entry which is preliminary data.</text>
</comment>
<dbReference type="PROSITE" id="PS51281">
    <property type="entry name" value="TAP_C"/>
    <property type="match status" value="1"/>
</dbReference>
<name>A0A4S4LNZ1_9AGAM</name>
<protein>
    <recommendedName>
        <fullName evidence="1">TAP-C domain-containing protein</fullName>
    </recommendedName>
</protein>
<proteinExistence type="predicted"/>
<evidence type="ECO:0000313" key="3">
    <source>
        <dbReference type="Proteomes" id="UP000310158"/>
    </source>
</evidence>
<dbReference type="GO" id="GO:0051028">
    <property type="term" value="P:mRNA transport"/>
    <property type="evidence" value="ECO:0007669"/>
    <property type="project" value="InterPro"/>
</dbReference>
<dbReference type="Proteomes" id="UP000310158">
    <property type="component" value="Unassembled WGS sequence"/>
</dbReference>
<feature type="domain" description="TAP-C" evidence="1">
    <location>
        <begin position="1"/>
        <end position="30"/>
    </location>
</feature>
<keyword evidence="3" id="KW-1185">Reference proteome</keyword>
<dbReference type="GO" id="GO:0005634">
    <property type="term" value="C:nucleus"/>
    <property type="evidence" value="ECO:0007669"/>
    <property type="project" value="InterPro"/>
</dbReference>
<gene>
    <name evidence="2" type="ORF">EW146_g6618</name>
</gene>
<dbReference type="InterPro" id="IPR005637">
    <property type="entry name" value="TAP_C_dom"/>
</dbReference>
<dbReference type="OrthoDB" id="3211860at2759"/>
<evidence type="ECO:0000313" key="2">
    <source>
        <dbReference type="EMBL" id="THH13627.1"/>
    </source>
</evidence>